<dbReference type="CDD" id="cd18809">
    <property type="entry name" value="SF1_C_RecD"/>
    <property type="match status" value="1"/>
</dbReference>
<dbReference type="Pfam" id="PF05970">
    <property type="entry name" value="PIF1"/>
    <property type="match status" value="1"/>
</dbReference>
<dbReference type="GO" id="GO:0006281">
    <property type="term" value="P:DNA repair"/>
    <property type="evidence" value="ECO:0007669"/>
    <property type="project" value="InterPro"/>
</dbReference>
<dbReference type="PANTHER" id="PTHR47642">
    <property type="entry name" value="ATP-DEPENDENT DNA HELICASE"/>
    <property type="match status" value="1"/>
</dbReference>
<comment type="caution">
    <text evidence="2">The sequence shown here is derived from an EMBL/GenBank/DDBJ whole genome shotgun (WGS) entry which is preliminary data.</text>
</comment>
<keyword evidence="3" id="KW-1185">Reference proteome</keyword>
<dbReference type="InterPro" id="IPR051055">
    <property type="entry name" value="PIF1_helicase"/>
</dbReference>
<dbReference type="InterPro" id="IPR003593">
    <property type="entry name" value="AAA+_ATPase"/>
</dbReference>
<gene>
    <name evidence="2" type="ORF">ATOP_15660</name>
</gene>
<protein>
    <recommendedName>
        <fullName evidence="1">AAA+ ATPase domain-containing protein</fullName>
    </recommendedName>
</protein>
<evidence type="ECO:0000313" key="3">
    <source>
        <dbReference type="Proteomes" id="UP001055025"/>
    </source>
</evidence>
<feature type="domain" description="AAA+ ATPase" evidence="1">
    <location>
        <begin position="30"/>
        <end position="222"/>
    </location>
</feature>
<dbReference type="AlphaFoldDB" id="A0AAV5B2Y4"/>
<dbReference type="GO" id="GO:0003678">
    <property type="term" value="F:DNA helicase activity"/>
    <property type="evidence" value="ECO:0007669"/>
    <property type="project" value="InterPro"/>
</dbReference>
<evidence type="ECO:0000313" key="2">
    <source>
        <dbReference type="EMBL" id="GJM55911.1"/>
    </source>
</evidence>
<dbReference type="EMBL" id="BQKC01000001">
    <property type="protein sequence ID" value="GJM55911.1"/>
    <property type="molecule type" value="Genomic_DNA"/>
</dbReference>
<organism evidence="2 3">
    <name type="scientific">Granulimonas faecalis</name>
    <dbReference type="NCBI Taxonomy" id="2894155"/>
    <lineage>
        <taxon>Bacteria</taxon>
        <taxon>Bacillati</taxon>
        <taxon>Actinomycetota</taxon>
        <taxon>Coriobacteriia</taxon>
        <taxon>Coriobacteriales</taxon>
        <taxon>Kribbibacteriaceae</taxon>
        <taxon>Granulimonas</taxon>
    </lineage>
</organism>
<sequence length="466" mass="51919">MAPEPDNTRDEPETDAADPCQRAAIEAIVAGENVFLTGGAGCGKSFVIQEARRRLKELRRNVVVCAPTGIAAVNVGGTTVHRAFHLGIGVLGRDSRLRVREPVSEADVVVIDEVSMLRCDVFDAVTAILRKVRPRPQLVVVGDFSQLPPVTAGNDLDALRDEYGLLWRGPFAFQGRTWASWDFHPFVLTQCHRQQDAAFLDALTNLRKGDRATCRWIWEQARHDPIPGAPFVAATNRVVDRVNQERLAALTGQEHVYRSERSGEFGCGNPVDETVVLKRGARVVCCKNDPQDRFVNGSCGEVVGFSGSKTVRVRLDSGATVAVEPVTWSAVDYEYDEDEGELREVERGTFTQMPLRLAWAMTIHKTQGLTLDAMNLDPVCFENGQLYVALSRVRSVGDLALTQPVDPLWLKVDPEVRAFHRQVWETSQAWDPSEHTVKTEWRPKGRRRVCARVRPKPKPRRGPFPG</sequence>
<dbReference type="InterPro" id="IPR027417">
    <property type="entry name" value="P-loop_NTPase"/>
</dbReference>
<proteinExistence type="predicted"/>
<reference evidence="2" key="1">
    <citation type="journal article" date="2022" name="Int. J. Syst. Evol. Microbiol.">
        <title>Granulimonas faecalis gen. nov., sp. nov., and Leptogranulimonas caecicola gen. nov., sp. nov., novel lactate-producing Atopobiaceae bacteria isolated from mouse intestines, and an emended description of the family Atopobiaceae.</title>
        <authorList>
            <person name="Morinaga K."/>
            <person name="Kusada H."/>
            <person name="Sakamoto S."/>
            <person name="Murakami T."/>
            <person name="Toyoda A."/>
            <person name="Mori H."/>
            <person name="Meng X.Y."/>
            <person name="Takashino M."/>
            <person name="Murotomi K."/>
            <person name="Tamaki H."/>
        </authorList>
    </citation>
    <scope>NUCLEOTIDE SEQUENCE</scope>
    <source>
        <strain evidence="2">OPF53</strain>
    </source>
</reference>
<name>A0AAV5B2Y4_9ACTN</name>
<dbReference type="SUPFAM" id="SSF52540">
    <property type="entry name" value="P-loop containing nucleoside triphosphate hydrolases"/>
    <property type="match status" value="2"/>
</dbReference>
<evidence type="ECO:0000259" key="1">
    <source>
        <dbReference type="SMART" id="SM00382"/>
    </source>
</evidence>
<accession>A0AAV5B2Y4</accession>
<dbReference type="Gene3D" id="3.40.50.300">
    <property type="entry name" value="P-loop containing nucleotide triphosphate hydrolases"/>
    <property type="match status" value="1"/>
</dbReference>
<dbReference type="GO" id="GO:0000723">
    <property type="term" value="P:telomere maintenance"/>
    <property type="evidence" value="ECO:0007669"/>
    <property type="project" value="InterPro"/>
</dbReference>
<dbReference type="RefSeq" id="WP_265590960.1">
    <property type="nucleotide sequence ID" value="NZ_BQKC01000001.1"/>
</dbReference>
<dbReference type="PANTHER" id="PTHR47642:SF5">
    <property type="entry name" value="ATP-DEPENDENT DNA HELICASE"/>
    <property type="match status" value="1"/>
</dbReference>
<dbReference type="SMART" id="SM00382">
    <property type="entry name" value="AAA"/>
    <property type="match status" value="1"/>
</dbReference>
<dbReference type="Proteomes" id="UP001055025">
    <property type="component" value="Unassembled WGS sequence"/>
</dbReference>
<dbReference type="InterPro" id="IPR010285">
    <property type="entry name" value="DNA_helicase_pif1-like_DEAD"/>
</dbReference>